<evidence type="ECO:0000313" key="5">
    <source>
        <dbReference type="Proteomes" id="UP000317893"/>
    </source>
</evidence>
<dbReference type="Proteomes" id="UP000317893">
    <property type="component" value="Unassembled WGS sequence"/>
</dbReference>
<dbReference type="EMBL" id="VFMN01000001">
    <property type="protein sequence ID" value="TQJ08619.1"/>
    <property type="molecule type" value="Genomic_DNA"/>
</dbReference>
<dbReference type="Gene3D" id="2.60.120.260">
    <property type="entry name" value="Galactose-binding domain-like"/>
    <property type="match status" value="1"/>
</dbReference>
<dbReference type="InterPro" id="IPR018711">
    <property type="entry name" value="NAGPA"/>
</dbReference>
<reference evidence="4 5" key="1">
    <citation type="submission" date="2019-06" db="EMBL/GenBank/DDBJ databases">
        <title>Sequencing the genomes of 1000 actinobacteria strains.</title>
        <authorList>
            <person name="Klenk H.-P."/>
        </authorList>
    </citation>
    <scope>NUCLEOTIDE SEQUENCE [LARGE SCALE GENOMIC DNA]</scope>
    <source>
        <strain evidence="4 5">DSM 18607</strain>
    </source>
</reference>
<dbReference type="PANTHER" id="PTHR40446">
    <property type="entry name" value="N-ACETYLGLUCOSAMINE-1-PHOSPHODIESTER ALPHA-N-ACETYLGLUCOSAMINIDASE"/>
    <property type="match status" value="1"/>
</dbReference>
<feature type="domain" description="Calcineurin-like phosphoesterase" evidence="2">
    <location>
        <begin position="781"/>
        <end position="977"/>
    </location>
</feature>
<dbReference type="Gene3D" id="3.60.21.10">
    <property type="match status" value="1"/>
</dbReference>
<organism evidence="4 5">
    <name type="scientific">Lapillicoccus jejuensis</name>
    <dbReference type="NCBI Taxonomy" id="402171"/>
    <lineage>
        <taxon>Bacteria</taxon>
        <taxon>Bacillati</taxon>
        <taxon>Actinomycetota</taxon>
        <taxon>Actinomycetes</taxon>
        <taxon>Micrococcales</taxon>
        <taxon>Intrasporangiaceae</taxon>
        <taxon>Lapillicoccus</taxon>
    </lineage>
</organism>
<evidence type="ECO:0000256" key="1">
    <source>
        <dbReference type="SAM" id="SignalP"/>
    </source>
</evidence>
<dbReference type="Pfam" id="PF09992">
    <property type="entry name" value="NAGPA"/>
    <property type="match status" value="1"/>
</dbReference>
<evidence type="ECO:0000313" key="4">
    <source>
        <dbReference type="EMBL" id="TQJ08619.1"/>
    </source>
</evidence>
<proteinExistence type="predicted"/>
<dbReference type="InterPro" id="IPR029052">
    <property type="entry name" value="Metallo-depent_PP-like"/>
</dbReference>
<name>A0A542E000_9MICO</name>
<dbReference type="AlphaFoldDB" id="A0A542E000"/>
<dbReference type="SUPFAM" id="SSF49785">
    <property type="entry name" value="Galactose-binding domain-like"/>
    <property type="match status" value="1"/>
</dbReference>
<dbReference type="OrthoDB" id="9809781at2"/>
<accession>A0A542E000</accession>
<dbReference type="PANTHER" id="PTHR40446:SF2">
    <property type="entry name" value="N-ACETYLGLUCOSAMINE-1-PHOSPHODIESTER ALPHA-N-ACETYLGLUCOSAMINIDASE"/>
    <property type="match status" value="1"/>
</dbReference>
<dbReference type="SUPFAM" id="SSF56300">
    <property type="entry name" value="Metallo-dependent phosphatases"/>
    <property type="match status" value="1"/>
</dbReference>
<evidence type="ECO:0000259" key="2">
    <source>
        <dbReference type="Pfam" id="PF00149"/>
    </source>
</evidence>
<evidence type="ECO:0000259" key="3">
    <source>
        <dbReference type="Pfam" id="PF09992"/>
    </source>
</evidence>
<dbReference type="InterPro" id="IPR008979">
    <property type="entry name" value="Galactose-bd-like_sf"/>
</dbReference>
<feature type="domain" description="Phosphodiester glycosidase" evidence="3">
    <location>
        <begin position="243"/>
        <end position="413"/>
    </location>
</feature>
<keyword evidence="5" id="KW-1185">Reference proteome</keyword>
<dbReference type="InterPro" id="IPR004843">
    <property type="entry name" value="Calcineurin-like_PHP"/>
</dbReference>
<comment type="caution">
    <text evidence="4">The sequence shown here is derived from an EMBL/GenBank/DDBJ whole genome shotgun (WGS) entry which is preliminary data.</text>
</comment>
<protein>
    <submittedName>
        <fullName evidence="4">Calcineurin-like phosphoesterase family protein</fullName>
    </submittedName>
</protein>
<feature type="chain" id="PRO_5021716959" evidence="1">
    <location>
        <begin position="36"/>
        <end position="1136"/>
    </location>
</feature>
<dbReference type="Pfam" id="PF00149">
    <property type="entry name" value="Metallophos"/>
    <property type="match status" value="1"/>
</dbReference>
<sequence>MLRGVLLRRRPVVLTLLPAAALVGTALVPPGAARADVPPAPSTAVSLAPGGIPPTQQESDGYDFTAHGEALATVSTRPVAPGLDLTSYQRLESGGWNRGTVLTADLTEKTLAMDVRDSGKVAGVAPVTQQMQDTGAVAGINGDFFDINASGAPVGIAKSRTGIANTVTGTRPAFQLVGGRAVVGALTSSGTLTTPDGSAHPLAGFNTPHLPTDGIGVYSALWGDTTLDYAVGTPGSVPEPVARATVVGGVVTAVGSGAGAPAVTEGGQVLLGRDAGAAVVGALQVGQHVDVEVGLSEDVDLALSGADQLVTDGAVASGISDDGLHARTAIGVDRSGTRVIALTVDGLTTASVGMKRTDLAVLMQSLGAWEAINLDGGGSSTMVARIAGTTTPVEVNTPQDGTERPVSNSLLFFSSAQPQGRPVSAQSRPVSTRAGAYTVLTGLHRTVFGSGVDAAYAAAEHDGRFTATNGRLTVTRGRGDEAVATGRRTGPSGVTFDAGRGRTATAPLTVLGPLDHLAVDRATIPFTGRDGSAPVRLTGYDADGRPSPVEPQDVRVEAEPGVVVTPDGADGFTITPATAKGTALVRFQVGDHWAETQVLVGLDDETVAGFADGASWTAASDRATGTVTTTTGPSGEPGLRLQYDFTRSTATRGMYAVPPAPITVSGQPLELSMWVKGDGSGAWPRIMVASGDGTVSNLDGPLVTWTGWQQVTFPVPAGTAMPLTVSRIRFLEVRADTQYQGDVSVADLVAHVSPPGTGVTTQPVHDPVVLTDGTVADRPLRVAVLSDGQFVARDPDGELLQSVRERLREIVAAKPDYLVIDGDLVDEASPADLALAEQVLDEEVADRVPWTYVPGNHEVMGGPITNFEAVFGPAHTTRLLSAPGGGTRLITLNTSSLTLHGNDDGKQQLVDLEAQLQQAATDPDTTGVLVAMHVPMDDPLADKASQLTDRLEAQQLQDRLGRFRAQTGKSVAVVNGHVGVFDGSSAQGVSVVVNGNSGKTPAGNADHGGFRGWTMLGIDPARGIVGRAPEPGDRTAWLQAETHPAVDSLQLAVPATLGRGSVVTLSPTLTQSGVVVPVAWPVSAQWSGTGVAFDEHGSAVVRYDAATGRLTALRAGTATLVLTVNGVTTSATVTVT</sequence>
<keyword evidence="1" id="KW-0732">Signal</keyword>
<dbReference type="GO" id="GO:0016787">
    <property type="term" value="F:hydrolase activity"/>
    <property type="evidence" value="ECO:0007669"/>
    <property type="project" value="InterPro"/>
</dbReference>
<gene>
    <name evidence="4" type="ORF">FB458_1710</name>
</gene>
<feature type="signal peptide" evidence="1">
    <location>
        <begin position="1"/>
        <end position="35"/>
    </location>
</feature>